<feature type="domain" description="Gfo/Idh/MocA-like oxidoreductase C-terminal" evidence="2">
    <location>
        <begin position="174"/>
        <end position="450"/>
    </location>
</feature>
<feature type="domain" description="Gfo/Idh/MocA-like oxidoreductase N-terminal" evidence="1">
    <location>
        <begin position="39"/>
        <end position="148"/>
    </location>
</feature>
<dbReference type="InterPro" id="IPR000683">
    <property type="entry name" value="Gfo/Idh/MocA-like_OxRdtase_N"/>
</dbReference>
<dbReference type="PANTHER" id="PTHR43377">
    <property type="entry name" value="BILIVERDIN REDUCTASE A"/>
    <property type="match status" value="1"/>
</dbReference>
<evidence type="ECO:0000259" key="2">
    <source>
        <dbReference type="Pfam" id="PF02894"/>
    </source>
</evidence>
<proteinExistence type="predicted"/>
<dbReference type="InterPro" id="IPR051450">
    <property type="entry name" value="Gfo/Idh/MocA_Oxidoreductases"/>
</dbReference>
<keyword evidence="4" id="KW-1185">Reference proteome</keyword>
<dbReference type="RefSeq" id="XP_065823971.1">
    <property type="nucleotide sequence ID" value="XM_065967899.1"/>
</dbReference>
<dbReference type="AlphaFoldDB" id="A0AAJ8LP00"/>
<dbReference type="KEGG" id="ksn:43586306"/>
<evidence type="ECO:0000313" key="3">
    <source>
        <dbReference type="EMBL" id="WWD22248.1"/>
    </source>
</evidence>
<dbReference type="SUPFAM" id="SSF55347">
    <property type="entry name" value="Glyceraldehyde-3-phosphate dehydrogenase-like, C-terminal domain"/>
    <property type="match status" value="1"/>
</dbReference>
<name>A0AAJ8LP00_9TREE</name>
<evidence type="ECO:0008006" key="5">
    <source>
        <dbReference type="Google" id="ProtNLM"/>
    </source>
</evidence>
<dbReference type="GeneID" id="43586306"/>
<dbReference type="Gene3D" id="3.40.50.720">
    <property type="entry name" value="NAD(P)-binding Rossmann-like Domain"/>
    <property type="match status" value="1"/>
</dbReference>
<dbReference type="InterPro" id="IPR036291">
    <property type="entry name" value="NAD(P)-bd_dom_sf"/>
</dbReference>
<accession>A0AAJ8LP00</accession>
<gene>
    <name evidence="3" type="ORF">CI109_106739</name>
</gene>
<reference evidence="3" key="1">
    <citation type="submission" date="2017-08" db="EMBL/GenBank/DDBJ databases">
        <authorList>
            <person name="Cuomo C."/>
            <person name="Billmyre B."/>
            <person name="Heitman J."/>
        </authorList>
    </citation>
    <scope>NUCLEOTIDE SEQUENCE</scope>
    <source>
        <strain evidence="3">CBS 12478</strain>
    </source>
</reference>
<dbReference type="Pfam" id="PF01408">
    <property type="entry name" value="GFO_IDH_MocA"/>
    <property type="match status" value="1"/>
</dbReference>
<organism evidence="3 4">
    <name type="scientific">Kwoniella shandongensis</name>
    <dbReference type="NCBI Taxonomy" id="1734106"/>
    <lineage>
        <taxon>Eukaryota</taxon>
        <taxon>Fungi</taxon>
        <taxon>Dikarya</taxon>
        <taxon>Basidiomycota</taxon>
        <taxon>Agaricomycotina</taxon>
        <taxon>Tremellomycetes</taxon>
        <taxon>Tremellales</taxon>
        <taxon>Cryptococcaceae</taxon>
        <taxon>Kwoniella</taxon>
    </lineage>
</organism>
<dbReference type="PANTHER" id="PTHR43377:SF12">
    <property type="entry name" value="BINDING ROSSMANN FOLD OXIDOREDUCTASE, PUTATIVE (AFU_ORTHOLOGUE AFUA_3G11840)-RELATED"/>
    <property type="match status" value="1"/>
</dbReference>
<evidence type="ECO:0000259" key="1">
    <source>
        <dbReference type="Pfam" id="PF01408"/>
    </source>
</evidence>
<dbReference type="Proteomes" id="UP000322225">
    <property type="component" value="Chromosome 13"/>
</dbReference>
<dbReference type="GO" id="GO:0000166">
    <property type="term" value="F:nucleotide binding"/>
    <property type="evidence" value="ECO:0007669"/>
    <property type="project" value="InterPro"/>
</dbReference>
<dbReference type="InterPro" id="IPR004104">
    <property type="entry name" value="Gfo/Idh/MocA-like_OxRdtase_C"/>
</dbReference>
<dbReference type="EMBL" id="CP144063">
    <property type="protein sequence ID" value="WWD22248.1"/>
    <property type="molecule type" value="Genomic_DNA"/>
</dbReference>
<dbReference type="Gene3D" id="3.30.360.10">
    <property type="entry name" value="Dihydrodipicolinate Reductase, domain 2"/>
    <property type="match status" value="1"/>
</dbReference>
<reference evidence="3" key="2">
    <citation type="submission" date="2024-01" db="EMBL/GenBank/DDBJ databases">
        <title>Comparative genomics of Cryptococcus and Kwoniella reveals pathogenesis evolution and contrasting modes of karyotype evolution via chromosome fusion or intercentromeric recombination.</title>
        <authorList>
            <person name="Coelho M.A."/>
            <person name="David-Palma M."/>
            <person name="Shea T."/>
            <person name="Bowers K."/>
            <person name="McGinley-Smith S."/>
            <person name="Mohammad A.W."/>
            <person name="Gnirke A."/>
            <person name="Yurkov A.M."/>
            <person name="Nowrousian M."/>
            <person name="Sun S."/>
            <person name="Cuomo C.A."/>
            <person name="Heitman J."/>
        </authorList>
    </citation>
    <scope>NUCLEOTIDE SEQUENCE</scope>
    <source>
        <strain evidence="3">CBS 12478</strain>
    </source>
</reference>
<dbReference type="Pfam" id="PF02894">
    <property type="entry name" value="GFO_IDH_MocA_C"/>
    <property type="match status" value="1"/>
</dbReference>
<protein>
    <recommendedName>
        <fullName evidence="5">Gfo/Idh/MocA-like oxidoreductase N-terminal domain-containing protein</fullName>
    </recommendedName>
</protein>
<evidence type="ECO:0000313" key="4">
    <source>
        <dbReference type="Proteomes" id="UP000322225"/>
    </source>
</evidence>
<dbReference type="SUPFAM" id="SSF51735">
    <property type="entry name" value="NAD(P)-binding Rossmann-fold domains"/>
    <property type="match status" value="1"/>
</dbReference>
<sequence>MLSWNEPSSLDTIVFIQSTIMTTDGHTTKPIGHQPVSAIVVGAGMRGKVYATYALQYPDLIKITAVADLSRFRRKQMAKAHGIPEDMMFERWQDVMKLGKIADAVLIGLQDALHAEAVAAFAQKGYHILCEKPMATSVADCVAMTRDVTSEPMKGKVFAIGHVMRYSPYNQAIKKIIDSGVLGEIVDVQHTEPVGNQHFAHSFVRGNWSNEKQSTFTLMSKCCHDLDIISFYMSGRTPKRVHSFGSLFLFNKARKPKQAGTATRCFDCQFESQCGWSAKKIYMERPDKDYDHWMVSAVVDAEVMDIETVADALKTSPYGQCVYEAGNDVVDHQTVSLEYSDGATASIVMSAFSEAECERKTRIAGTKGELIGDMESFTVFNFLTREKKVYHPEALDDSHGGGDAGLSRTFFEAVAASDQTLMGITSEDVLHSHLIVFAAEQSRRTGSTVDFMDFKRQALQGS</sequence>